<protein>
    <submittedName>
        <fullName evidence="1">Uncharacterized protein</fullName>
    </submittedName>
</protein>
<proteinExistence type="predicted"/>
<keyword evidence="2" id="KW-1185">Reference proteome</keyword>
<dbReference type="EMBL" id="ML208271">
    <property type="protein sequence ID" value="TFK73954.1"/>
    <property type="molecule type" value="Genomic_DNA"/>
</dbReference>
<dbReference type="Proteomes" id="UP000308600">
    <property type="component" value="Unassembled WGS sequence"/>
</dbReference>
<organism evidence="1 2">
    <name type="scientific">Pluteus cervinus</name>
    <dbReference type="NCBI Taxonomy" id="181527"/>
    <lineage>
        <taxon>Eukaryota</taxon>
        <taxon>Fungi</taxon>
        <taxon>Dikarya</taxon>
        <taxon>Basidiomycota</taxon>
        <taxon>Agaricomycotina</taxon>
        <taxon>Agaricomycetes</taxon>
        <taxon>Agaricomycetidae</taxon>
        <taxon>Agaricales</taxon>
        <taxon>Pluteineae</taxon>
        <taxon>Pluteaceae</taxon>
        <taxon>Pluteus</taxon>
    </lineage>
</organism>
<accession>A0ACD3B8C5</accession>
<name>A0ACD3B8C5_9AGAR</name>
<evidence type="ECO:0000313" key="1">
    <source>
        <dbReference type="EMBL" id="TFK73954.1"/>
    </source>
</evidence>
<gene>
    <name evidence="1" type="ORF">BDN72DRAFT_760618</name>
</gene>
<sequence length="510" mass="57811">MKHGHIIAAFRAVLSIAVLNLEYGIFFSTVMKCHWPTLPARSAHLPAAHVLLITDPQILDRHSYPERSSVLTYLSQVFTDLNMRKSWRAILRKQPGVIFVLGDMMDNGRLAFENDEYEQYYRRYQAIFNSNSIPQFFLPGNHDVGYASPKFSHHVHSRFITHFGPLNSNVQVAGHTFLLIDAPGLAEEDNERTAASLPLTNWHPKPNGTLEFVMNFSRENNSTSIILLTHIPLARSQNADCGPQRERGTIRAGFGMDYQNTLGPDISSFLLDILHPAITVAYSGDDHDYCEYTHPALRNNELDSGTREVTVKSLSMAMGVRRPGFQLLSLAQDAPPSLRSSDKYADTLCHLPDQLGIYLIGYPCVVILSLLAIGWINSPWFRSYTSRSDRKSVLTRWLPMSTSQPHVDHIGRRSSTTSTTSSDEYEDSNSLPRPVAADRRSNDSPRTRNQRSCLGTVFQLIYRPTVWILLSGTSRHPRPRRFWHRFLRDFRDVAIFPIGMFVAVALWVSI</sequence>
<reference evidence="1 2" key="1">
    <citation type="journal article" date="2019" name="Nat. Ecol. Evol.">
        <title>Megaphylogeny resolves global patterns of mushroom evolution.</title>
        <authorList>
            <person name="Varga T."/>
            <person name="Krizsan K."/>
            <person name="Foldi C."/>
            <person name="Dima B."/>
            <person name="Sanchez-Garcia M."/>
            <person name="Sanchez-Ramirez S."/>
            <person name="Szollosi G.J."/>
            <person name="Szarkandi J.G."/>
            <person name="Papp V."/>
            <person name="Albert L."/>
            <person name="Andreopoulos W."/>
            <person name="Angelini C."/>
            <person name="Antonin V."/>
            <person name="Barry K.W."/>
            <person name="Bougher N.L."/>
            <person name="Buchanan P."/>
            <person name="Buyck B."/>
            <person name="Bense V."/>
            <person name="Catcheside P."/>
            <person name="Chovatia M."/>
            <person name="Cooper J."/>
            <person name="Damon W."/>
            <person name="Desjardin D."/>
            <person name="Finy P."/>
            <person name="Geml J."/>
            <person name="Haridas S."/>
            <person name="Hughes K."/>
            <person name="Justo A."/>
            <person name="Karasinski D."/>
            <person name="Kautmanova I."/>
            <person name="Kiss B."/>
            <person name="Kocsube S."/>
            <person name="Kotiranta H."/>
            <person name="LaButti K.M."/>
            <person name="Lechner B.E."/>
            <person name="Liimatainen K."/>
            <person name="Lipzen A."/>
            <person name="Lukacs Z."/>
            <person name="Mihaltcheva S."/>
            <person name="Morgado L.N."/>
            <person name="Niskanen T."/>
            <person name="Noordeloos M.E."/>
            <person name="Ohm R.A."/>
            <person name="Ortiz-Santana B."/>
            <person name="Ovrebo C."/>
            <person name="Racz N."/>
            <person name="Riley R."/>
            <person name="Savchenko A."/>
            <person name="Shiryaev A."/>
            <person name="Soop K."/>
            <person name="Spirin V."/>
            <person name="Szebenyi C."/>
            <person name="Tomsovsky M."/>
            <person name="Tulloss R.E."/>
            <person name="Uehling J."/>
            <person name="Grigoriev I.V."/>
            <person name="Vagvolgyi C."/>
            <person name="Papp T."/>
            <person name="Martin F.M."/>
            <person name="Miettinen O."/>
            <person name="Hibbett D.S."/>
            <person name="Nagy L.G."/>
        </authorList>
    </citation>
    <scope>NUCLEOTIDE SEQUENCE [LARGE SCALE GENOMIC DNA]</scope>
    <source>
        <strain evidence="1 2">NL-1719</strain>
    </source>
</reference>
<evidence type="ECO:0000313" key="2">
    <source>
        <dbReference type="Proteomes" id="UP000308600"/>
    </source>
</evidence>